<dbReference type="InterPro" id="IPR020846">
    <property type="entry name" value="MFS_dom"/>
</dbReference>
<evidence type="ECO:0000256" key="7">
    <source>
        <dbReference type="ARBA" id="ARBA00023136"/>
    </source>
</evidence>
<feature type="transmembrane region" description="Helical" evidence="8">
    <location>
        <begin position="383"/>
        <end position="405"/>
    </location>
</feature>
<keyword evidence="11" id="KW-1185">Reference proteome</keyword>
<dbReference type="InterPro" id="IPR005829">
    <property type="entry name" value="Sugar_transporter_CS"/>
</dbReference>
<keyword evidence="5 8" id="KW-0812">Transmembrane</keyword>
<dbReference type="PANTHER" id="PTHR23504:SF15">
    <property type="entry name" value="MAJOR FACILITATOR SUPERFAMILY (MFS) PROFILE DOMAIN-CONTAINING PROTEIN"/>
    <property type="match status" value="1"/>
</dbReference>
<evidence type="ECO:0000256" key="5">
    <source>
        <dbReference type="ARBA" id="ARBA00022692"/>
    </source>
</evidence>
<accession>A0A1L9B1G5</accession>
<dbReference type="GO" id="GO:0016020">
    <property type="term" value="C:membrane"/>
    <property type="evidence" value="ECO:0007669"/>
    <property type="project" value="UniProtKB-SubCell"/>
</dbReference>
<evidence type="ECO:0000256" key="3">
    <source>
        <dbReference type="ARBA" id="ARBA00007520"/>
    </source>
</evidence>
<reference evidence="10 11" key="2">
    <citation type="submission" date="2016-12" db="EMBL/GenBank/DDBJ databases">
        <title>Draft Genome Sequence of Cystobacter ferrugineus Strain Cbfe23.</title>
        <authorList>
            <person name="Akbar S."/>
            <person name="Dowd S.E."/>
            <person name="Stevens D.C."/>
        </authorList>
    </citation>
    <scope>NUCLEOTIDE SEQUENCE [LARGE SCALE GENOMIC DNA]</scope>
    <source>
        <strain evidence="10 11">Cbfe23</strain>
    </source>
</reference>
<dbReference type="EMBL" id="MPIN01000012">
    <property type="protein sequence ID" value="OJH36101.1"/>
    <property type="molecule type" value="Genomic_DNA"/>
</dbReference>
<dbReference type="Pfam" id="PF07690">
    <property type="entry name" value="MFS_1"/>
    <property type="match status" value="1"/>
</dbReference>
<evidence type="ECO:0000256" key="8">
    <source>
        <dbReference type="SAM" id="Phobius"/>
    </source>
</evidence>
<feature type="transmembrane region" description="Helical" evidence="8">
    <location>
        <begin position="296"/>
        <end position="314"/>
    </location>
</feature>
<sequence length="419" mass="44704">MRTPRLTLAAIFVTALLDLLGSSLVLPILAPLLLRETGGMFTPGTPEATRSWVLGLLLGAFPLAQFLGAPVMGALSDGFGRRRVLRGTVLMATVGYLVCGLATHWGNVALLVAGRLVAGFMGGNIALVQAMVADLSAPEMRTRNFGLVSAASGFGFIIGPVVGGRLADSTLVPWFDFAMPFWGAAGLMALNLALVWFGIPETFSVEGGAKRPGLSATLGGLREALSVHRVRALLAVVAVMTLGWPIYVQFFPVYLIQRFGADQRQIGNFFAYVGVWMVLTQVLILRWATRRWATRSLFQCSLLGLAIIYLLLLWPRRMDVLLLLLPIQVVCEGLAWPSASALASQAVSASAQGRVLGAMASVRSLGMAVAPVVSGYIVRFHPALPTLFASTVMFLAFLGALWVLAPPKEVHVPGEKGHA</sequence>
<comment type="function">
    <text evidence="1">Resistance to tetracycline by an active tetracycline efflux. This is an energy-dependent process that decreases the accumulation of the antibiotic in whole cells. This protein functions as a metal-tetracycline/H(+) antiporter.</text>
</comment>
<dbReference type="STRING" id="83449.BON30_35805"/>
<evidence type="ECO:0000256" key="6">
    <source>
        <dbReference type="ARBA" id="ARBA00022989"/>
    </source>
</evidence>
<dbReference type="PROSITE" id="PS50850">
    <property type="entry name" value="MFS"/>
    <property type="match status" value="1"/>
</dbReference>
<dbReference type="Gene3D" id="1.20.1250.20">
    <property type="entry name" value="MFS general substrate transporter like domains"/>
    <property type="match status" value="1"/>
</dbReference>
<dbReference type="InterPro" id="IPR001958">
    <property type="entry name" value="Tet-R_TetA/multi-R_MdtG-like"/>
</dbReference>
<feature type="transmembrane region" description="Helical" evidence="8">
    <location>
        <begin position="112"/>
        <end position="133"/>
    </location>
</feature>
<dbReference type="SUPFAM" id="SSF103473">
    <property type="entry name" value="MFS general substrate transporter"/>
    <property type="match status" value="1"/>
</dbReference>
<keyword evidence="6 8" id="KW-1133">Transmembrane helix</keyword>
<feature type="domain" description="Major facilitator superfamily (MFS) profile" evidence="9">
    <location>
        <begin position="7"/>
        <end position="408"/>
    </location>
</feature>
<keyword evidence="4" id="KW-0813">Transport</keyword>
<evidence type="ECO:0000313" key="10">
    <source>
        <dbReference type="EMBL" id="OJH36101.1"/>
    </source>
</evidence>
<feature type="transmembrane region" description="Helical" evidence="8">
    <location>
        <begin position="51"/>
        <end position="75"/>
    </location>
</feature>
<feature type="transmembrane region" description="Helical" evidence="8">
    <location>
        <begin position="145"/>
        <end position="167"/>
    </location>
</feature>
<comment type="similarity">
    <text evidence="3">Belongs to the major facilitator superfamily. TCR/Tet family.</text>
</comment>
<feature type="transmembrane region" description="Helical" evidence="8">
    <location>
        <begin position="269"/>
        <end position="289"/>
    </location>
</feature>
<dbReference type="PROSITE" id="PS00216">
    <property type="entry name" value="SUGAR_TRANSPORT_1"/>
    <property type="match status" value="1"/>
</dbReference>
<feature type="transmembrane region" description="Helical" evidence="8">
    <location>
        <begin position="355"/>
        <end position="377"/>
    </location>
</feature>
<evidence type="ECO:0000256" key="4">
    <source>
        <dbReference type="ARBA" id="ARBA00022448"/>
    </source>
</evidence>
<protein>
    <recommendedName>
        <fullName evidence="9">Major facilitator superfamily (MFS) profile domain-containing protein</fullName>
    </recommendedName>
</protein>
<name>A0A1L9B1G5_9BACT</name>
<gene>
    <name evidence="10" type="ORF">BON30_35805</name>
</gene>
<dbReference type="InterPro" id="IPR036259">
    <property type="entry name" value="MFS_trans_sf"/>
</dbReference>
<comment type="subcellular location">
    <subcellularLocation>
        <location evidence="2">Membrane</location>
        <topology evidence="2">Multi-pass membrane protein</topology>
    </subcellularLocation>
</comment>
<feature type="transmembrane region" description="Helical" evidence="8">
    <location>
        <begin position="87"/>
        <end position="106"/>
    </location>
</feature>
<evidence type="ECO:0000256" key="2">
    <source>
        <dbReference type="ARBA" id="ARBA00004141"/>
    </source>
</evidence>
<dbReference type="GO" id="GO:0022857">
    <property type="term" value="F:transmembrane transporter activity"/>
    <property type="evidence" value="ECO:0007669"/>
    <property type="project" value="InterPro"/>
</dbReference>
<dbReference type="PANTHER" id="PTHR23504">
    <property type="entry name" value="MAJOR FACILITATOR SUPERFAMILY DOMAIN-CONTAINING PROTEIN 10"/>
    <property type="match status" value="1"/>
</dbReference>
<feature type="transmembrane region" description="Helical" evidence="8">
    <location>
        <begin position="179"/>
        <end position="199"/>
    </location>
</feature>
<evidence type="ECO:0000256" key="1">
    <source>
        <dbReference type="ARBA" id="ARBA00003279"/>
    </source>
</evidence>
<reference evidence="11" key="1">
    <citation type="submission" date="2016-11" db="EMBL/GenBank/DDBJ databases">
        <authorList>
            <person name="Shukria A."/>
            <person name="Stevens D.C."/>
        </authorList>
    </citation>
    <scope>NUCLEOTIDE SEQUENCE [LARGE SCALE GENOMIC DNA]</scope>
    <source>
        <strain evidence="11">Cbfe23</strain>
    </source>
</reference>
<dbReference type="InterPro" id="IPR011701">
    <property type="entry name" value="MFS"/>
</dbReference>
<feature type="transmembrane region" description="Helical" evidence="8">
    <location>
        <begin position="232"/>
        <end position="257"/>
    </location>
</feature>
<comment type="caution">
    <text evidence="10">The sequence shown here is derived from an EMBL/GenBank/DDBJ whole genome shotgun (WGS) entry which is preliminary data.</text>
</comment>
<dbReference type="PRINTS" id="PR01035">
    <property type="entry name" value="TCRTETA"/>
</dbReference>
<dbReference type="Proteomes" id="UP000182229">
    <property type="component" value="Unassembled WGS sequence"/>
</dbReference>
<proteinExistence type="inferred from homology"/>
<dbReference type="AlphaFoldDB" id="A0A1L9B1G5"/>
<keyword evidence="7 8" id="KW-0472">Membrane</keyword>
<evidence type="ECO:0000313" key="11">
    <source>
        <dbReference type="Proteomes" id="UP000182229"/>
    </source>
</evidence>
<evidence type="ECO:0000259" key="9">
    <source>
        <dbReference type="PROSITE" id="PS50850"/>
    </source>
</evidence>
<organism evidence="10 11">
    <name type="scientific">Cystobacter ferrugineus</name>
    <dbReference type="NCBI Taxonomy" id="83449"/>
    <lineage>
        <taxon>Bacteria</taxon>
        <taxon>Pseudomonadati</taxon>
        <taxon>Myxococcota</taxon>
        <taxon>Myxococcia</taxon>
        <taxon>Myxococcales</taxon>
        <taxon>Cystobacterineae</taxon>
        <taxon>Archangiaceae</taxon>
        <taxon>Cystobacter</taxon>
    </lineage>
</organism>